<comment type="function">
    <text evidence="5">Catalyzes the interconversion between the alpha and beta anomers from at least three hexose 6-phosphate sugars (Glc6P, Gal6P, and Man6P).</text>
</comment>
<dbReference type="EMBL" id="JBFCZG010000001">
    <property type="protein sequence ID" value="KAL3427267.1"/>
    <property type="molecule type" value="Genomic_DNA"/>
</dbReference>
<accession>A0ABR4PVT3</accession>
<dbReference type="Proteomes" id="UP001629113">
    <property type="component" value="Unassembled WGS sequence"/>
</dbReference>
<proteinExistence type="inferred from homology"/>
<dbReference type="SUPFAM" id="SSF74650">
    <property type="entry name" value="Galactose mutarotase-like"/>
    <property type="match status" value="1"/>
</dbReference>
<evidence type="ECO:0000256" key="1">
    <source>
        <dbReference type="ARBA" id="ARBA00001096"/>
    </source>
</evidence>
<dbReference type="PANTHER" id="PTHR11122:SF13">
    <property type="entry name" value="GLUCOSE-6-PHOSPHATE 1-EPIMERASE"/>
    <property type="match status" value="1"/>
</dbReference>
<sequence>MKIASLLNLGLFLASARAGVLKSRTATVTEENNIVSASLPGGDSVQVYLHGATVTSWKASNGEEQLFLSTASPLDGSAAIRGGIPVVFPVFATPPQNHSTTGLPSHGWARNSTWTFAGSREIDDAGSLELQFKINSTTLIKKYTDIWPYTVSLTYFVTLSTNSLASHIRVENTGNQTFDFQFLLHTYLSVPNINTTTVNGLEGASYIDKTKANALTLETSNAVSIVNETDRIYTPLTVDTPIVVQDNGAPRITVTRDLLPDVTVWNIWSTKIQTSKDFAPKDAWQRYLAIEPGYVASFTDIEAGGVWEAGATFEAHV</sequence>
<gene>
    <name evidence="7" type="ORF">PVAG01_00776</name>
</gene>
<dbReference type="CDD" id="cd09020">
    <property type="entry name" value="D-hex-6-P-epi_like"/>
    <property type="match status" value="1"/>
</dbReference>
<dbReference type="InterPro" id="IPR025532">
    <property type="entry name" value="G6P_1-epimerase"/>
</dbReference>
<evidence type="ECO:0000256" key="6">
    <source>
        <dbReference type="SAM" id="SignalP"/>
    </source>
</evidence>
<dbReference type="PANTHER" id="PTHR11122">
    <property type="entry name" value="APOSPORY-ASSOCIATED PROTEIN C-RELATED"/>
    <property type="match status" value="1"/>
</dbReference>
<evidence type="ECO:0000256" key="4">
    <source>
        <dbReference type="ARBA" id="ARBA00023235"/>
    </source>
</evidence>
<dbReference type="Pfam" id="PF01263">
    <property type="entry name" value="Aldose_epim"/>
    <property type="match status" value="1"/>
</dbReference>
<evidence type="ECO:0000256" key="5">
    <source>
        <dbReference type="PIRNR" id="PIRNR016020"/>
    </source>
</evidence>
<feature type="signal peptide" evidence="6">
    <location>
        <begin position="1"/>
        <end position="18"/>
    </location>
</feature>
<keyword evidence="8" id="KW-1185">Reference proteome</keyword>
<dbReference type="InterPro" id="IPR011013">
    <property type="entry name" value="Gal_mutarotase_sf_dom"/>
</dbReference>
<organism evidence="7 8">
    <name type="scientific">Phlyctema vagabunda</name>
    <dbReference type="NCBI Taxonomy" id="108571"/>
    <lineage>
        <taxon>Eukaryota</taxon>
        <taxon>Fungi</taxon>
        <taxon>Dikarya</taxon>
        <taxon>Ascomycota</taxon>
        <taxon>Pezizomycotina</taxon>
        <taxon>Leotiomycetes</taxon>
        <taxon>Helotiales</taxon>
        <taxon>Dermateaceae</taxon>
        <taxon>Phlyctema</taxon>
    </lineage>
</organism>
<dbReference type="EC" id="5.1.3.15" evidence="3 5"/>
<evidence type="ECO:0000313" key="8">
    <source>
        <dbReference type="Proteomes" id="UP001629113"/>
    </source>
</evidence>
<keyword evidence="4 5" id="KW-0413">Isomerase</keyword>
<name>A0ABR4PVT3_9HELO</name>
<protein>
    <recommendedName>
        <fullName evidence="3 5">Glucose-6-phosphate 1-epimerase</fullName>
        <ecNumber evidence="3 5">5.1.3.15</ecNumber>
    </recommendedName>
</protein>
<comment type="similarity">
    <text evidence="2 5">Belongs to the glucose-6-phosphate 1-epimerase family.</text>
</comment>
<comment type="caution">
    <text evidence="7">The sequence shown here is derived from an EMBL/GenBank/DDBJ whole genome shotgun (WGS) entry which is preliminary data.</text>
</comment>
<dbReference type="Gene3D" id="2.70.98.10">
    <property type="match status" value="1"/>
</dbReference>
<comment type="catalytic activity">
    <reaction evidence="1">
        <text>alpha-D-glucose 6-phosphate = beta-D-glucose 6-phosphate</text>
        <dbReference type="Rhea" id="RHEA:16249"/>
        <dbReference type="ChEBI" id="CHEBI:58225"/>
        <dbReference type="ChEBI" id="CHEBI:58247"/>
        <dbReference type="EC" id="5.1.3.15"/>
    </reaction>
</comment>
<keyword evidence="6" id="KW-0732">Signal</keyword>
<evidence type="ECO:0000256" key="2">
    <source>
        <dbReference type="ARBA" id="ARBA00005866"/>
    </source>
</evidence>
<feature type="chain" id="PRO_5046343066" description="Glucose-6-phosphate 1-epimerase" evidence="6">
    <location>
        <begin position="19"/>
        <end position="317"/>
    </location>
</feature>
<evidence type="ECO:0000313" key="7">
    <source>
        <dbReference type="EMBL" id="KAL3427267.1"/>
    </source>
</evidence>
<dbReference type="InterPro" id="IPR008183">
    <property type="entry name" value="Aldose_1/G6P_1-epimerase"/>
</dbReference>
<evidence type="ECO:0000256" key="3">
    <source>
        <dbReference type="ARBA" id="ARBA00012083"/>
    </source>
</evidence>
<reference evidence="7 8" key="1">
    <citation type="submission" date="2024-06" db="EMBL/GenBank/DDBJ databases">
        <title>Complete genome of Phlyctema vagabunda strain 19-DSS-EL-015.</title>
        <authorList>
            <person name="Fiorenzani C."/>
        </authorList>
    </citation>
    <scope>NUCLEOTIDE SEQUENCE [LARGE SCALE GENOMIC DNA]</scope>
    <source>
        <strain evidence="7 8">19-DSS-EL-015</strain>
    </source>
</reference>
<dbReference type="InterPro" id="IPR014718">
    <property type="entry name" value="GH-type_carb-bd"/>
</dbReference>
<dbReference type="PIRSF" id="PIRSF016020">
    <property type="entry name" value="PHexose_mutarotase"/>
    <property type="match status" value="1"/>
</dbReference>